<dbReference type="AlphaFoldDB" id="A0A1Z5JMC3"/>
<protein>
    <submittedName>
        <fullName evidence="1">Uncharacterized protein</fullName>
    </submittedName>
</protein>
<sequence length="68" mass="7296">MNSSFILPASAFGYNVYEIWSVLMSPPGENNVSDLAESLFGAELPSYMFDGASLTSKEAFAAATYVDC</sequence>
<comment type="caution">
    <text evidence="1">The sequence shown here is derived from an EMBL/GenBank/DDBJ whole genome shotgun (WGS) entry which is preliminary data.</text>
</comment>
<accession>A0A1Z5JMC3</accession>
<keyword evidence="2" id="KW-1185">Reference proteome</keyword>
<gene>
    <name evidence="1" type="ORF">FisN_12Lu404</name>
</gene>
<evidence type="ECO:0000313" key="1">
    <source>
        <dbReference type="EMBL" id="GAX14931.1"/>
    </source>
</evidence>
<dbReference type="Proteomes" id="UP000198406">
    <property type="component" value="Unassembled WGS sequence"/>
</dbReference>
<proteinExistence type="predicted"/>
<dbReference type="InParanoid" id="A0A1Z5JMC3"/>
<evidence type="ECO:0000313" key="2">
    <source>
        <dbReference type="Proteomes" id="UP000198406"/>
    </source>
</evidence>
<name>A0A1Z5JMC3_FISSO</name>
<dbReference type="EMBL" id="BDSP01000087">
    <property type="protein sequence ID" value="GAX14931.1"/>
    <property type="molecule type" value="Genomic_DNA"/>
</dbReference>
<organism evidence="1 2">
    <name type="scientific">Fistulifera solaris</name>
    <name type="common">Oleaginous diatom</name>
    <dbReference type="NCBI Taxonomy" id="1519565"/>
    <lineage>
        <taxon>Eukaryota</taxon>
        <taxon>Sar</taxon>
        <taxon>Stramenopiles</taxon>
        <taxon>Ochrophyta</taxon>
        <taxon>Bacillariophyta</taxon>
        <taxon>Bacillariophyceae</taxon>
        <taxon>Bacillariophycidae</taxon>
        <taxon>Naviculales</taxon>
        <taxon>Naviculaceae</taxon>
        <taxon>Fistulifera</taxon>
    </lineage>
</organism>
<reference evidence="1 2" key="1">
    <citation type="journal article" date="2015" name="Plant Cell">
        <title>Oil accumulation by the oleaginous diatom Fistulifera solaris as revealed by the genome and transcriptome.</title>
        <authorList>
            <person name="Tanaka T."/>
            <person name="Maeda Y."/>
            <person name="Veluchamy A."/>
            <person name="Tanaka M."/>
            <person name="Abida H."/>
            <person name="Marechal E."/>
            <person name="Bowler C."/>
            <person name="Muto M."/>
            <person name="Sunaga Y."/>
            <person name="Tanaka M."/>
            <person name="Yoshino T."/>
            <person name="Taniguchi T."/>
            <person name="Fukuda Y."/>
            <person name="Nemoto M."/>
            <person name="Matsumoto M."/>
            <person name="Wong P.S."/>
            <person name="Aburatani S."/>
            <person name="Fujibuchi W."/>
        </authorList>
    </citation>
    <scope>NUCLEOTIDE SEQUENCE [LARGE SCALE GENOMIC DNA]</scope>
    <source>
        <strain evidence="1 2">JPCC DA0580</strain>
    </source>
</reference>